<dbReference type="AlphaFoldDB" id="J4UIZ9"/>
<accession>J4UIZ9</accession>
<evidence type="ECO:0000313" key="1">
    <source>
        <dbReference type="EMBL" id="EJT51705.1"/>
    </source>
</evidence>
<name>J4UIZ9_TRIAS</name>
<comment type="caution">
    <text evidence="1">The sequence shown here is derived from an EMBL/GenBank/DDBJ whole genome shotgun (WGS) entry which is preliminary data.</text>
</comment>
<dbReference type="VEuPathDB" id="FungiDB:A1Q1_07117"/>
<dbReference type="Proteomes" id="UP000002748">
    <property type="component" value="Unassembled WGS sequence"/>
</dbReference>
<dbReference type="OrthoDB" id="433124at2759"/>
<organism evidence="1 2">
    <name type="scientific">Trichosporon asahii var. asahii (strain ATCC 90039 / CBS 2479 / JCM 2466 / KCTC 7840 / NBRC 103889/ NCYC 2677 / UAMH 7654)</name>
    <name type="common">Yeast</name>
    <dbReference type="NCBI Taxonomy" id="1186058"/>
    <lineage>
        <taxon>Eukaryota</taxon>
        <taxon>Fungi</taxon>
        <taxon>Dikarya</taxon>
        <taxon>Basidiomycota</taxon>
        <taxon>Agaricomycotina</taxon>
        <taxon>Tremellomycetes</taxon>
        <taxon>Trichosporonales</taxon>
        <taxon>Trichosporonaceae</taxon>
        <taxon>Trichosporon</taxon>
    </lineage>
</organism>
<dbReference type="RefSeq" id="XP_014182841.1">
    <property type="nucleotide sequence ID" value="XM_014327366.1"/>
</dbReference>
<reference evidence="1 2" key="1">
    <citation type="journal article" date="2012" name="Eukaryot. Cell">
        <title>Draft genome sequence of CBS 2479, the standard type strain of Trichosporon asahii.</title>
        <authorList>
            <person name="Yang R.Y."/>
            <person name="Li H.T."/>
            <person name="Zhu H."/>
            <person name="Zhou G.P."/>
            <person name="Wang M."/>
            <person name="Wang L."/>
        </authorList>
    </citation>
    <scope>NUCLEOTIDE SEQUENCE [LARGE SCALE GENOMIC DNA]</scope>
    <source>
        <strain evidence="2">ATCC 90039 / CBS 2479 / JCM 2466 / KCTC 7840 / NCYC 2677 / UAMH 7654</strain>
    </source>
</reference>
<evidence type="ECO:0000313" key="2">
    <source>
        <dbReference type="Proteomes" id="UP000002748"/>
    </source>
</evidence>
<dbReference type="InterPro" id="IPR004127">
    <property type="entry name" value="Prefoldin_subunit_alpha"/>
</dbReference>
<dbReference type="KEGG" id="tasa:A1Q1_07117"/>
<dbReference type="EMBL" id="ALBS01000048">
    <property type="protein sequence ID" value="EJT51705.1"/>
    <property type="molecule type" value="Genomic_DNA"/>
</dbReference>
<dbReference type="SUPFAM" id="SSF46579">
    <property type="entry name" value="Prefoldin"/>
    <property type="match status" value="1"/>
</dbReference>
<protein>
    <submittedName>
        <fullName evidence="1">Uncharacterized protein</fullName>
    </submittedName>
</protein>
<dbReference type="Pfam" id="PF02996">
    <property type="entry name" value="Prefoldin"/>
    <property type="match status" value="1"/>
</dbReference>
<dbReference type="Gene3D" id="1.10.287.370">
    <property type="match status" value="1"/>
</dbReference>
<gene>
    <name evidence="1" type="ORF">A1Q1_07117</name>
</gene>
<dbReference type="GeneID" id="25990629"/>
<dbReference type="HOGENOM" id="CLU_121199_2_0_1"/>
<proteinExistence type="predicted"/>
<dbReference type="InterPro" id="IPR009053">
    <property type="entry name" value="Prefoldin"/>
</dbReference>
<sequence>MSSAAYNAHLRQLRPALQAAKEAVAAMDNDILEYEQVVKGLKRLEGVSGEGASELGAGIWVDTAVKPTDASPSTSTVTLDLGLDIHLPLSNADARDYAAKRVEVLKKKRAVLVGREERIQWEIEQFEGAVKEAMARESGQPQQQTA</sequence>